<reference evidence="2" key="2">
    <citation type="submission" date="2022-10" db="EMBL/GenBank/DDBJ databases">
        <authorList>
            <consortium name="ENA_rothamsted_submissions"/>
            <consortium name="culmorum"/>
            <person name="King R."/>
        </authorList>
    </citation>
    <scope>NUCLEOTIDE SEQUENCE</scope>
</reference>
<keyword evidence="1" id="KW-0732">Signal</keyword>
<gene>
    <name evidence="2" type="ORF">CHIRRI_LOCUS13911</name>
</gene>
<accession>A0A9N9WYG2</accession>
<evidence type="ECO:0000313" key="2">
    <source>
        <dbReference type="EMBL" id="CAG9811102.1"/>
    </source>
</evidence>
<sequence>MNFLKILLTIYYFKLSSTALNSPNVTSEEALTSTAIADICEEFFIKKSIKFDLIIYGERTRHLEDVADGVLGLISSFALITVQHVENITQWHHNLEDSAVLLFKNTNYLTNFNYLTNLTNFSPKEMKFLIYCENYDNFEAVPAIIYYNADGAHISSYEYFIIDAKDNIQVMTFDHFRDDSCKSIVSKSYKIVNNFKKSALKWQQELTADQKTCYQSKMFEFITTDIRKPAPETLEDVIDRGYTFVVVEDPVVFSEFLVGVIGSAGESLKIKSTKFDIDCIKLYCQSIQSSSSKLAFIHTSKFFSNTNSICEGSLIKLKNFHLNAIPAGLRLNMNSILHPIFIDVMDRMIASGVLQYLETFSSEALFGKYQEVEDNLPKVFALDDLSFGFILWIYACGLSISVFLFECLKESASSSKFDQISILESSLVPTVIFEISVEFFIKKSIKFDLIIYGERTRHLQDVADGVLGLISSYASITVQHVENITQWHHNLEDSAVLLFKSTNYLTNFNYLTNLTNFSPKDMKFLIYCENYDNFEAVPAIIYYNTDGAHISSYEYFIIDAKDNIQVMTFDHFRDDSCDSGTPNDFKIVNIFDKSALKWYTNFTFHNKFVDFKGCMLTLTS</sequence>
<dbReference type="OrthoDB" id="7739311at2759"/>
<proteinExistence type="predicted"/>
<reference evidence="2" key="1">
    <citation type="submission" date="2022-01" db="EMBL/GenBank/DDBJ databases">
        <authorList>
            <person name="King R."/>
        </authorList>
    </citation>
    <scope>NUCLEOTIDE SEQUENCE</scope>
</reference>
<name>A0A9N9WYG2_9DIPT</name>
<dbReference type="Proteomes" id="UP001153620">
    <property type="component" value="Chromosome 4"/>
</dbReference>
<protein>
    <submittedName>
        <fullName evidence="2">Uncharacterized protein</fullName>
    </submittedName>
</protein>
<dbReference type="EMBL" id="OU895880">
    <property type="protein sequence ID" value="CAG9811102.1"/>
    <property type="molecule type" value="Genomic_DNA"/>
</dbReference>
<evidence type="ECO:0000313" key="3">
    <source>
        <dbReference type="Proteomes" id="UP001153620"/>
    </source>
</evidence>
<feature type="signal peptide" evidence="1">
    <location>
        <begin position="1"/>
        <end position="18"/>
    </location>
</feature>
<organism evidence="2 3">
    <name type="scientific">Chironomus riparius</name>
    <dbReference type="NCBI Taxonomy" id="315576"/>
    <lineage>
        <taxon>Eukaryota</taxon>
        <taxon>Metazoa</taxon>
        <taxon>Ecdysozoa</taxon>
        <taxon>Arthropoda</taxon>
        <taxon>Hexapoda</taxon>
        <taxon>Insecta</taxon>
        <taxon>Pterygota</taxon>
        <taxon>Neoptera</taxon>
        <taxon>Endopterygota</taxon>
        <taxon>Diptera</taxon>
        <taxon>Nematocera</taxon>
        <taxon>Chironomoidea</taxon>
        <taxon>Chironomidae</taxon>
        <taxon>Chironominae</taxon>
        <taxon>Chironomus</taxon>
    </lineage>
</organism>
<dbReference type="AlphaFoldDB" id="A0A9N9WYG2"/>
<evidence type="ECO:0000256" key="1">
    <source>
        <dbReference type="SAM" id="SignalP"/>
    </source>
</evidence>
<keyword evidence="3" id="KW-1185">Reference proteome</keyword>
<feature type="chain" id="PRO_5040449036" evidence="1">
    <location>
        <begin position="19"/>
        <end position="620"/>
    </location>
</feature>